<evidence type="ECO:0000313" key="1">
    <source>
        <dbReference type="EMBL" id="CAG6464252.1"/>
    </source>
</evidence>
<sequence>MFCRRKKSCPPDNRNRTLPASNDALEEIIDHSALFGRPDARQDKVNDQLFKASYQKRFLLADAFNNSVHVSREMPRWIPKFGTCLFTAIPPKYQEACQKCLQLPACFVDVKLTVAFPTLAAMSYDPAPVPGGRCHP</sequence>
<dbReference type="EMBL" id="HBUE01050654">
    <property type="protein sequence ID" value="CAG6464253.1"/>
    <property type="molecule type" value="Transcribed_RNA"/>
</dbReference>
<dbReference type="AlphaFoldDB" id="A0A8D8AW23"/>
<accession>A0A8D8AW23</accession>
<protein>
    <submittedName>
        <fullName evidence="1">(northern house mosquito) hypothetical protein</fullName>
    </submittedName>
</protein>
<dbReference type="EMBL" id="HBUE01050652">
    <property type="protein sequence ID" value="CAG6464252.1"/>
    <property type="molecule type" value="Transcribed_RNA"/>
</dbReference>
<reference evidence="1" key="1">
    <citation type="submission" date="2021-05" db="EMBL/GenBank/DDBJ databases">
        <authorList>
            <person name="Alioto T."/>
            <person name="Alioto T."/>
            <person name="Gomez Garrido J."/>
        </authorList>
    </citation>
    <scope>NUCLEOTIDE SEQUENCE</scope>
</reference>
<proteinExistence type="predicted"/>
<organism evidence="1">
    <name type="scientific">Culex pipiens</name>
    <name type="common">House mosquito</name>
    <dbReference type="NCBI Taxonomy" id="7175"/>
    <lineage>
        <taxon>Eukaryota</taxon>
        <taxon>Metazoa</taxon>
        <taxon>Ecdysozoa</taxon>
        <taxon>Arthropoda</taxon>
        <taxon>Hexapoda</taxon>
        <taxon>Insecta</taxon>
        <taxon>Pterygota</taxon>
        <taxon>Neoptera</taxon>
        <taxon>Endopterygota</taxon>
        <taxon>Diptera</taxon>
        <taxon>Nematocera</taxon>
        <taxon>Culicoidea</taxon>
        <taxon>Culicidae</taxon>
        <taxon>Culicinae</taxon>
        <taxon>Culicini</taxon>
        <taxon>Culex</taxon>
        <taxon>Culex</taxon>
    </lineage>
</organism>
<name>A0A8D8AW23_CULPI</name>